<organism evidence="2 3">
    <name type="scientific">Thiohalophilus thiocyanatoxydans</name>
    <dbReference type="NCBI Taxonomy" id="381308"/>
    <lineage>
        <taxon>Bacteria</taxon>
        <taxon>Pseudomonadati</taxon>
        <taxon>Pseudomonadota</taxon>
        <taxon>Gammaproteobacteria</taxon>
        <taxon>Thiohalomonadales</taxon>
        <taxon>Thiohalophilaceae</taxon>
        <taxon>Thiohalophilus</taxon>
    </lineage>
</organism>
<evidence type="ECO:0000313" key="3">
    <source>
        <dbReference type="Proteomes" id="UP000294914"/>
    </source>
</evidence>
<protein>
    <submittedName>
        <fullName evidence="2">Thioredoxin-like protein</fullName>
    </submittedName>
</protein>
<proteinExistence type="predicted"/>
<accession>A0A4V3H3F5</accession>
<dbReference type="AlphaFoldDB" id="A0A4V3H3F5"/>
<dbReference type="OrthoDB" id="14695at2"/>
<feature type="domain" description="Thioredoxin-like fold" evidence="1">
    <location>
        <begin position="12"/>
        <end position="78"/>
    </location>
</feature>
<dbReference type="EMBL" id="SOQX01000009">
    <property type="protein sequence ID" value="TDX98193.1"/>
    <property type="molecule type" value="Genomic_DNA"/>
</dbReference>
<keyword evidence="3" id="KW-1185">Reference proteome</keyword>
<reference evidence="2 3" key="1">
    <citation type="submission" date="2019-03" db="EMBL/GenBank/DDBJ databases">
        <title>Genomic Encyclopedia of Type Strains, Phase IV (KMG-IV): sequencing the most valuable type-strain genomes for metagenomic binning, comparative biology and taxonomic classification.</title>
        <authorList>
            <person name="Goeker M."/>
        </authorList>
    </citation>
    <scope>NUCLEOTIDE SEQUENCE [LARGE SCALE GENOMIC DNA]</scope>
    <source>
        <strain evidence="2 3">DSM 16326</strain>
    </source>
</reference>
<gene>
    <name evidence="2" type="ORF">EDC23_2677</name>
</gene>
<dbReference type="SUPFAM" id="SSF52833">
    <property type="entry name" value="Thioredoxin-like"/>
    <property type="match status" value="1"/>
</dbReference>
<comment type="caution">
    <text evidence="2">The sequence shown here is derived from an EMBL/GenBank/DDBJ whole genome shotgun (WGS) entry which is preliminary data.</text>
</comment>
<name>A0A4V3H3F5_9GAMM</name>
<dbReference type="Gene3D" id="3.40.30.10">
    <property type="entry name" value="Glutaredoxin"/>
    <property type="match status" value="1"/>
</dbReference>
<dbReference type="RefSeq" id="WP_134085227.1">
    <property type="nucleotide sequence ID" value="NZ_SOQX01000009.1"/>
</dbReference>
<dbReference type="InterPro" id="IPR036249">
    <property type="entry name" value="Thioredoxin-like_sf"/>
</dbReference>
<evidence type="ECO:0000313" key="2">
    <source>
        <dbReference type="EMBL" id="TDX98193.1"/>
    </source>
</evidence>
<dbReference type="Pfam" id="PF13192">
    <property type="entry name" value="Thioredoxin_3"/>
    <property type="match status" value="1"/>
</dbReference>
<evidence type="ECO:0000259" key="1">
    <source>
        <dbReference type="Pfam" id="PF13192"/>
    </source>
</evidence>
<dbReference type="Proteomes" id="UP000294914">
    <property type="component" value="Unassembled WGS sequence"/>
</dbReference>
<dbReference type="InterPro" id="IPR012336">
    <property type="entry name" value="Thioredoxin-like_fold"/>
</dbReference>
<sequence length="84" mass="9153">MKLQLLIAGQLPSCLETRDVWQSVCAQHGVGLEIIEVEDEHGQAMIDKLGIKSFPVLLADGKIRAVGRPDPQHAADILQNLLIS</sequence>